<feature type="transmembrane region" description="Helical" evidence="12">
    <location>
        <begin position="294"/>
        <end position="316"/>
    </location>
</feature>
<dbReference type="InterPro" id="IPR003660">
    <property type="entry name" value="HAMP_dom"/>
</dbReference>
<feature type="domain" description="HAMP" evidence="14">
    <location>
        <begin position="320"/>
        <end position="366"/>
    </location>
</feature>
<dbReference type="AlphaFoldDB" id="A0A2P7VP83"/>
<dbReference type="Pfam" id="PF02518">
    <property type="entry name" value="HATPase_c"/>
    <property type="match status" value="1"/>
</dbReference>
<dbReference type="EMBL" id="PXZM01000001">
    <property type="protein sequence ID" value="PSK01027.1"/>
    <property type="molecule type" value="Genomic_DNA"/>
</dbReference>
<dbReference type="InterPro" id="IPR000014">
    <property type="entry name" value="PAS"/>
</dbReference>
<dbReference type="Proteomes" id="UP000240419">
    <property type="component" value="Unassembled WGS sequence"/>
</dbReference>
<keyword evidence="4" id="KW-1003">Cell membrane</keyword>
<dbReference type="Pfam" id="PF00672">
    <property type="entry name" value="HAMP"/>
    <property type="match status" value="1"/>
</dbReference>
<evidence type="ECO:0000259" key="14">
    <source>
        <dbReference type="PROSITE" id="PS50885"/>
    </source>
</evidence>
<keyword evidence="7" id="KW-0547">Nucleotide-binding</keyword>
<evidence type="ECO:0000313" key="16">
    <source>
        <dbReference type="Proteomes" id="UP000240419"/>
    </source>
</evidence>
<evidence type="ECO:0000256" key="5">
    <source>
        <dbReference type="ARBA" id="ARBA00022553"/>
    </source>
</evidence>
<evidence type="ECO:0000256" key="9">
    <source>
        <dbReference type="ARBA" id="ARBA00022840"/>
    </source>
</evidence>
<gene>
    <name evidence="15" type="ORF">C7R93_00915</name>
</gene>
<keyword evidence="11 12" id="KW-0472">Membrane</keyword>
<dbReference type="CDD" id="cd06225">
    <property type="entry name" value="HAMP"/>
    <property type="match status" value="1"/>
</dbReference>
<dbReference type="Gene3D" id="3.30.565.10">
    <property type="entry name" value="Histidine kinase-like ATPase, C-terminal domain"/>
    <property type="match status" value="1"/>
</dbReference>
<dbReference type="InterPro" id="IPR013656">
    <property type="entry name" value="PAS_4"/>
</dbReference>
<feature type="domain" description="Histidine kinase" evidence="13">
    <location>
        <begin position="508"/>
        <end position="726"/>
    </location>
</feature>
<reference evidence="15 16" key="1">
    <citation type="submission" date="2018-03" db="EMBL/GenBank/DDBJ databases">
        <title>Brevisbacillus phylogenomics.</title>
        <authorList>
            <person name="Dunlap C."/>
        </authorList>
    </citation>
    <scope>NUCLEOTIDE SEQUENCE [LARGE SCALE GENOMIC DNA]</scope>
    <source>
        <strain evidence="15 16">NRRL NRS-1210</strain>
    </source>
</reference>
<dbReference type="Pfam" id="PF00512">
    <property type="entry name" value="HisKA"/>
    <property type="match status" value="1"/>
</dbReference>
<sequence length="734" mass="82479">MRRSIIPRINRLKTKMLLFGLCMSIIPFLILGYINLHTSKEKVREEVDRANQIYVENTLAQLEMLFLHTSQSMQVVQQRFLNERPSDEDAYFLMNTLLKTSPYMEEVALFNQDGEPQYLLNRWKHQRQDTPRERENQLLPTIQSGKPYIGSIVRSLEGKLLVTVAIPHVSAKGVKGGMYAKLNVKQLLEQVTLRARYENEAYLFVTDGISDRFADPFMLGKPSDGSLTYYEQEVPPPWTLPERTDKPVIRTYQASNGDVMVNYAMRSPVTHWVIMLEQSSQTAFAAFSKLEQSLLLTTLFIALIVLGISIVFSVSFSRLMEKIESAVQKIAGGDLSVRIPVTTTDEIGRLAASCNDMAQSLEMKTNQLLEEKKRLDLVVSGMGMGLILVDESFRIRWINQTASAWFQDASNLLGRDCHQTMGQQFSSCSSCMLRTRQMVNKKQTDLISSRVDQNGRVRFYRHQVFPLHPEKESSAFLEVIEDITEKRELEAAIAQADKLAAIGLLASGIAHEINNPLGILSLYGQDLRDRLVDEDIRDLQDAGELTQYLDTMDKQIHRCKEITTGLLHFSRKSPLTVEKVNIHQVLSDTLILLSHEIRVKQVTVKQSLLASVPFLLATPGQLQQILLNLLTNALYATQERGNIEIATDSPSNDRICLWIRDDGCGIPAADLPHVLEPFYTTKPPGKGTGLGLSVCYGIVTNLGGEIHIESTPNKGTTVTVILPLAKGEMNGEAR</sequence>
<dbReference type="SUPFAM" id="SSF55785">
    <property type="entry name" value="PYP-like sensor domain (PAS domain)"/>
    <property type="match status" value="1"/>
</dbReference>
<dbReference type="GO" id="GO:0005524">
    <property type="term" value="F:ATP binding"/>
    <property type="evidence" value="ECO:0007669"/>
    <property type="project" value="UniProtKB-KW"/>
</dbReference>
<keyword evidence="9" id="KW-0067">ATP-binding</keyword>
<keyword evidence="12" id="KW-0812">Transmembrane</keyword>
<dbReference type="SMART" id="SM00388">
    <property type="entry name" value="HisKA"/>
    <property type="match status" value="1"/>
</dbReference>
<evidence type="ECO:0000259" key="13">
    <source>
        <dbReference type="PROSITE" id="PS50109"/>
    </source>
</evidence>
<accession>A0A2P7VP83</accession>
<evidence type="ECO:0000256" key="6">
    <source>
        <dbReference type="ARBA" id="ARBA00022679"/>
    </source>
</evidence>
<keyword evidence="16" id="KW-1185">Reference proteome</keyword>
<keyword evidence="10" id="KW-0902">Two-component regulatory system</keyword>
<dbReference type="Gene3D" id="1.10.287.130">
    <property type="match status" value="1"/>
</dbReference>
<proteinExistence type="predicted"/>
<evidence type="ECO:0000256" key="3">
    <source>
        <dbReference type="ARBA" id="ARBA00012438"/>
    </source>
</evidence>
<keyword evidence="12" id="KW-1133">Transmembrane helix</keyword>
<dbReference type="GO" id="GO:0005886">
    <property type="term" value="C:plasma membrane"/>
    <property type="evidence" value="ECO:0007669"/>
    <property type="project" value="UniProtKB-SubCell"/>
</dbReference>
<dbReference type="OrthoDB" id="9815750at2"/>
<dbReference type="InterPro" id="IPR004358">
    <property type="entry name" value="Sig_transdc_His_kin-like_C"/>
</dbReference>
<dbReference type="PRINTS" id="PR00344">
    <property type="entry name" value="BCTRLSENSOR"/>
</dbReference>
<dbReference type="Gene3D" id="6.10.340.10">
    <property type="match status" value="1"/>
</dbReference>
<evidence type="ECO:0000256" key="8">
    <source>
        <dbReference type="ARBA" id="ARBA00022777"/>
    </source>
</evidence>
<dbReference type="RefSeq" id="WP_106837045.1">
    <property type="nucleotide sequence ID" value="NZ_JBCNIW010000033.1"/>
</dbReference>
<feature type="transmembrane region" description="Helical" evidence="12">
    <location>
        <begin position="16"/>
        <end position="36"/>
    </location>
</feature>
<comment type="caution">
    <text evidence="15">The sequence shown here is derived from an EMBL/GenBank/DDBJ whole genome shotgun (WGS) entry which is preliminary data.</text>
</comment>
<evidence type="ECO:0000256" key="1">
    <source>
        <dbReference type="ARBA" id="ARBA00000085"/>
    </source>
</evidence>
<dbReference type="SUPFAM" id="SSF55874">
    <property type="entry name" value="ATPase domain of HSP90 chaperone/DNA topoisomerase II/histidine kinase"/>
    <property type="match status" value="1"/>
</dbReference>
<dbReference type="EC" id="2.7.13.3" evidence="3"/>
<dbReference type="InterPro" id="IPR003594">
    <property type="entry name" value="HATPase_dom"/>
</dbReference>
<evidence type="ECO:0000256" key="4">
    <source>
        <dbReference type="ARBA" id="ARBA00022475"/>
    </source>
</evidence>
<evidence type="ECO:0000256" key="7">
    <source>
        <dbReference type="ARBA" id="ARBA00022741"/>
    </source>
</evidence>
<dbReference type="GO" id="GO:0000155">
    <property type="term" value="F:phosphorelay sensor kinase activity"/>
    <property type="evidence" value="ECO:0007669"/>
    <property type="project" value="InterPro"/>
</dbReference>
<evidence type="ECO:0000256" key="2">
    <source>
        <dbReference type="ARBA" id="ARBA00004651"/>
    </source>
</evidence>
<dbReference type="InterPro" id="IPR003661">
    <property type="entry name" value="HisK_dim/P_dom"/>
</dbReference>
<dbReference type="Gene3D" id="3.30.450.20">
    <property type="entry name" value="PAS domain"/>
    <property type="match status" value="1"/>
</dbReference>
<dbReference type="SMART" id="SM00387">
    <property type="entry name" value="HATPase_c"/>
    <property type="match status" value="1"/>
</dbReference>
<comment type="catalytic activity">
    <reaction evidence="1">
        <text>ATP + protein L-histidine = ADP + protein N-phospho-L-histidine.</text>
        <dbReference type="EC" id="2.7.13.3"/>
    </reaction>
</comment>
<keyword evidence="8 15" id="KW-0418">Kinase</keyword>
<dbReference type="PROSITE" id="PS50885">
    <property type="entry name" value="HAMP"/>
    <property type="match status" value="1"/>
</dbReference>
<dbReference type="Pfam" id="PF08448">
    <property type="entry name" value="PAS_4"/>
    <property type="match status" value="1"/>
</dbReference>
<dbReference type="CDD" id="cd18773">
    <property type="entry name" value="PDC1_HK_sensor"/>
    <property type="match status" value="1"/>
</dbReference>
<dbReference type="PANTHER" id="PTHR43065:SF10">
    <property type="entry name" value="PEROXIDE STRESS-ACTIVATED HISTIDINE KINASE MAK3"/>
    <property type="match status" value="1"/>
</dbReference>
<evidence type="ECO:0000256" key="10">
    <source>
        <dbReference type="ARBA" id="ARBA00023012"/>
    </source>
</evidence>
<dbReference type="PANTHER" id="PTHR43065">
    <property type="entry name" value="SENSOR HISTIDINE KINASE"/>
    <property type="match status" value="1"/>
</dbReference>
<protein>
    <recommendedName>
        <fullName evidence="3">histidine kinase</fullName>
        <ecNumber evidence="3">2.7.13.3</ecNumber>
    </recommendedName>
</protein>
<evidence type="ECO:0000256" key="12">
    <source>
        <dbReference type="SAM" id="Phobius"/>
    </source>
</evidence>
<dbReference type="SUPFAM" id="SSF47384">
    <property type="entry name" value="Homodimeric domain of signal transducing histidine kinase"/>
    <property type="match status" value="1"/>
</dbReference>
<dbReference type="InterPro" id="IPR005467">
    <property type="entry name" value="His_kinase_dom"/>
</dbReference>
<dbReference type="SMART" id="SM00304">
    <property type="entry name" value="HAMP"/>
    <property type="match status" value="1"/>
</dbReference>
<dbReference type="NCBIfam" id="TIGR00229">
    <property type="entry name" value="sensory_box"/>
    <property type="match status" value="1"/>
</dbReference>
<dbReference type="InterPro" id="IPR036890">
    <property type="entry name" value="HATPase_C_sf"/>
</dbReference>
<keyword evidence="5" id="KW-0597">Phosphoprotein</keyword>
<evidence type="ECO:0000256" key="11">
    <source>
        <dbReference type="ARBA" id="ARBA00023136"/>
    </source>
</evidence>
<name>A0A2P7VP83_9BACL</name>
<evidence type="ECO:0000313" key="15">
    <source>
        <dbReference type="EMBL" id="PSK01027.1"/>
    </source>
</evidence>
<keyword evidence="6" id="KW-0808">Transferase</keyword>
<dbReference type="InterPro" id="IPR035965">
    <property type="entry name" value="PAS-like_dom_sf"/>
</dbReference>
<dbReference type="PROSITE" id="PS50109">
    <property type="entry name" value="HIS_KIN"/>
    <property type="match status" value="1"/>
</dbReference>
<dbReference type="InterPro" id="IPR036097">
    <property type="entry name" value="HisK_dim/P_sf"/>
</dbReference>
<dbReference type="SUPFAM" id="SSF158472">
    <property type="entry name" value="HAMP domain-like"/>
    <property type="match status" value="1"/>
</dbReference>
<comment type="subcellular location">
    <subcellularLocation>
        <location evidence="2">Cell membrane</location>
        <topology evidence="2">Multi-pass membrane protein</topology>
    </subcellularLocation>
</comment>
<organism evidence="15 16">
    <name type="scientific">Brevibacillus fortis</name>
    <dbReference type="NCBI Taxonomy" id="2126352"/>
    <lineage>
        <taxon>Bacteria</taxon>
        <taxon>Bacillati</taxon>
        <taxon>Bacillota</taxon>
        <taxon>Bacilli</taxon>
        <taxon>Bacillales</taxon>
        <taxon>Paenibacillaceae</taxon>
        <taxon>Brevibacillus</taxon>
    </lineage>
</organism>
<dbReference type="CDD" id="cd00082">
    <property type="entry name" value="HisKA"/>
    <property type="match status" value="1"/>
</dbReference>